<evidence type="ECO:0000313" key="8">
    <source>
        <dbReference type="Proteomes" id="UP001500622"/>
    </source>
</evidence>
<keyword evidence="4" id="KW-0378">Hydrolase</keyword>
<dbReference type="PANTHER" id="PTHR42978:SF7">
    <property type="entry name" value="METALLO-HYDROLASE RV2300C-RELATED"/>
    <property type="match status" value="1"/>
</dbReference>
<reference evidence="8" key="1">
    <citation type="journal article" date="2019" name="Int. J. Syst. Evol. Microbiol.">
        <title>The Global Catalogue of Microorganisms (GCM) 10K type strain sequencing project: providing services to taxonomists for standard genome sequencing and annotation.</title>
        <authorList>
            <consortium name="The Broad Institute Genomics Platform"/>
            <consortium name="The Broad Institute Genome Sequencing Center for Infectious Disease"/>
            <person name="Wu L."/>
            <person name="Ma J."/>
        </authorList>
    </citation>
    <scope>NUCLEOTIDE SEQUENCE [LARGE SCALE GENOMIC DNA]</scope>
    <source>
        <strain evidence="8">JCM 17810</strain>
    </source>
</reference>
<dbReference type="EMBL" id="BAABGN010000001">
    <property type="protein sequence ID" value="GAA4415621.1"/>
    <property type="molecule type" value="Genomic_DNA"/>
</dbReference>
<dbReference type="Proteomes" id="UP001500622">
    <property type="component" value="Unassembled WGS sequence"/>
</dbReference>
<evidence type="ECO:0000256" key="5">
    <source>
        <dbReference type="ARBA" id="ARBA00022833"/>
    </source>
</evidence>
<keyword evidence="3" id="KW-0479">Metal-binding</keyword>
<evidence type="ECO:0000259" key="6">
    <source>
        <dbReference type="SMART" id="SM00849"/>
    </source>
</evidence>
<accession>A0ABP8KTU8</accession>
<name>A0ABP8KTU8_9MICO</name>
<dbReference type="PANTHER" id="PTHR42978">
    <property type="entry name" value="QUORUM-QUENCHING LACTONASE YTNP-RELATED-RELATED"/>
    <property type="match status" value="1"/>
</dbReference>
<dbReference type="Pfam" id="PF00753">
    <property type="entry name" value="Lactamase_B"/>
    <property type="match status" value="1"/>
</dbReference>
<dbReference type="CDD" id="cd07729">
    <property type="entry name" value="AHL_lactonase_MBL-fold"/>
    <property type="match status" value="1"/>
</dbReference>
<protein>
    <submittedName>
        <fullName evidence="7">N-acyl homoserine lactonase family protein</fullName>
    </submittedName>
</protein>
<dbReference type="InterPro" id="IPR001279">
    <property type="entry name" value="Metallo-B-lactamas"/>
</dbReference>
<dbReference type="SUPFAM" id="SSF56281">
    <property type="entry name" value="Metallo-hydrolase/oxidoreductase"/>
    <property type="match status" value="1"/>
</dbReference>
<feature type="domain" description="Metallo-beta-lactamase" evidence="6">
    <location>
        <begin position="38"/>
        <end position="239"/>
    </location>
</feature>
<keyword evidence="8" id="KW-1185">Reference proteome</keyword>
<evidence type="ECO:0000256" key="4">
    <source>
        <dbReference type="ARBA" id="ARBA00022801"/>
    </source>
</evidence>
<dbReference type="Gene3D" id="3.60.15.10">
    <property type="entry name" value="Ribonuclease Z/Hydroxyacylglutathione hydrolase-like"/>
    <property type="match status" value="1"/>
</dbReference>
<dbReference type="InterPro" id="IPR036866">
    <property type="entry name" value="RibonucZ/Hydroxyglut_hydro"/>
</dbReference>
<dbReference type="SMART" id="SM00849">
    <property type="entry name" value="Lactamase_B"/>
    <property type="match status" value="1"/>
</dbReference>
<proteinExistence type="inferred from homology"/>
<gene>
    <name evidence="7" type="ORF">GCM10023169_02120</name>
</gene>
<comment type="similarity">
    <text evidence="2">Belongs to the metallo-beta-lactamase superfamily.</text>
</comment>
<comment type="caution">
    <text evidence="7">The sequence shown here is derived from an EMBL/GenBank/DDBJ whole genome shotgun (WGS) entry which is preliminary data.</text>
</comment>
<organism evidence="7 8">
    <name type="scientific">Georgenia halophila</name>
    <dbReference type="NCBI Taxonomy" id="620889"/>
    <lineage>
        <taxon>Bacteria</taxon>
        <taxon>Bacillati</taxon>
        <taxon>Actinomycetota</taxon>
        <taxon>Actinomycetes</taxon>
        <taxon>Micrococcales</taxon>
        <taxon>Bogoriellaceae</taxon>
        <taxon>Georgenia</taxon>
    </lineage>
</organism>
<keyword evidence="5" id="KW-0862">Zinc</keyword>
<comment type="cofactor">
    <cofactor evidence="1">
        <name>Zn(2+)</name>
        <dbReference type="ChEBI" id="CHEBI:29105"/>
    </cofactor>
</comment>
<sequence length="277" mass="30324">MSGAQGVFALRYAYRTASVRGEHFYGHPDGCLDPWPIDYFTWAVLDGDRTVVVDTGFTPETAAARGNRPYLATPIKSLGRLGRDPEDVTDVVVTHLHYDHTGHLDGYPKARIWLQRSELEFWSSPMAGRPAFAHLLDRDDLRAVKDLAGQGRVELLDGDGAVGAGITLHHVGGHTPGMQVVRVVSDDGAIVLASDASHFYANVEEDKPYGVVYCLTDMYGAFDRLHELAGPDGLVVPGHDPRVADRHPPVPGTDDLVYDLARTYPQTEGEPDARSQR</sequence>
<evidence type="ECO:0000256" key="2">
    <source>
        <dbReference type="ARBA" id="ARBA00007749"/>
    </source>
</evidence>
<evidence type="ECO:0000256" key="3">
    <source>
        <dbReference type="ARBA" id="ARBA00022723"/>
    </source>
</evidence>
<evidence type="ECO:0000256" key="1">
    <source>
        <dbReference type="ARBA" id="ARBA00001947"/>
    </source>
</evidence>
<dbReference type="RefSeq" id="WP_345214636.1">
    <property type="nucleotide sequence ID" value="NZ_BAABGN010000001.1"/>
</dbReference>
<evidence type="ECO:0000313" key="7">
    <source>
        <dbReference type="EMBL" id="GAA4415621.1"/>
    </source>
</evidence>
<dbReference type="InterPro" id="IPR051013">
    <property type="entry name" value="MBL_superfamily_lactonases"/>
</dbReference>